<dbReference type="PRINTS" id="PR00783">
    <property type="entry name" value="MINTRINSICP"/>
</dbReference>
<dbReference type="Gene3D" id="1.20.1080.10">
    <property type="entry name" value="Glycerol uptake facilitator protein"/>
    <property type="match status" value="1"/>
</dbReference>
<comment type="similarity">
    <text evidence="2">Belongs to the MIP/aquaporin (TC 1.A.8) family.</text>
</comment>
<evidence type="ECO:0000256" key="6">
    <source>
        <dbReference type="ARBA" id="ARBA00023136"/>
    </source>
</evidence>
<dbReference type="OMA" id="NIYGIRG"/>
<feature type="transmembrane region" description="Helical" evidence="8">
    <location>
        <begin position="87"/>
        <end position="106"/>
    </location>
</feature>
<feature type="compositionally biased region" description="Low complexity" evidence="7">
    <location>
        <begin position="494"/>
        <end position="525"/>
    </location>
</feature>
<evidence type="ECO:0000256" key="5">
    <source>
        <dbReference type="ARBA" id="ARBA00022989"/>
    </source>
</evidence>
<keyword evidence="3" id="KW-0813">Transport</keyword>
<dbReference type="EnsemblMetazoa" id="XM_014384007.2">
    <property type="protein sequence ID" value="XP_014239493.1"/>
    <property type="gene ID" value="LOC106660935"/>
</dbReference>
<dbReference type="RefSeq" id="XP_014239493.1">
    <property type="nucleotide sequence ID" value="XM_014384007.2"/>
</dbReference>
<dbReference type="SUPFAM" id="SSF81338">
    <property type="entry name" value="Aquaporin-like"/>
    <property type="match status" value="1"/>
</dbReference>
<sequence length="619" mass="67974">MLYPGWKGDRAMEGVAPTSVPLSQQQRFVRFGMASGALTVQADSATLEYNIVTLFEKLEELRREAPITPRLLPPKAELRTLEFWRSIISECLASFFYVFTVCGAAAGVASGGSTAQTILAAAFASGFSIAALTQSFGHISGAHVNPSISIAMALTRNISILRGVMYVVAQCGGGIAGAALLYGVTLPGRQSTLSATVAQLPVHLSPWERFGLELILTFVVVFTYFVTMDNHRKWLGGTSLSIGSAYLAASIVSMPFLNPARALGPAFVMNKWDNHWVYWFGPIFGGITAGLIYEFIFNPRRHFKRSKDSIDGDSSSIHSDEDTYDELDKPRSAYNTLRPMQSGAEVYRPVATAASPSGQGYCSANMVQASLYAAPPCKLDRVESLYGGTKSLYCKSPPLTRANLNRSQSVYSKSTGPPMLHRPEAGAPRPGPLVPAQSLYPMRLNSVQTTGTNTVAANQNQQNQQRLGAEGIYGTRPPAGERIYRKLPGRPESVYGQRQQPQQEQVEQNYQFQQGGQPQPRGAANYAPVPKPIAYHPVQQQQPQRPQDELGIPSSQGGPPPYQQQRESPNPQYIQQRESPSQQYVQQQRDSPNPQQYRESPNPQFSRTDTQQESPNQQY</sequence>
<dbReference type="GO" id="GO:0005886">
    <property type="term" value="C:plasma membrane"/>
    <property type="evidence" value="ECO:0007669"/>
    <property type="project" value="TreeGrafter"/>
</dbReference>
<keyword evidence="5 8" id="KW-1133">Transmembrane helix</keyword>
<evidence type="ECO:0000256" key="4">
    <source>
        <dbReference type="ARBA" id="ARBA00022692"/>
    </source>
</evidence>
<dbReference type="Pfam" id="PF00230">
    <property type="entry name" value="MIP"/>
    <property type="match status" value="1"/>
</dbReference>
<keyword evidence="4 8" id="KW-0812">Transmembrane</keyword>
<dbReference type="InterPro" id="IPR022357">
    <property type="entry name" value="MIP_CS"/>
</dbReference>
<evidence type="ECO:0008006" key="11">
    <source>
        <dbReference type="Google" id="ProtNLM"/>
    </source>
</evidence>
<name>A0A8I6R6H6_CIMLE</name>
<feature type="region of interest" description="Disordered" evidence="7">
    <location>
        <begin position="409"/>
        <end position="431"/>
    </location>
</feature>
<dbReference type="InterPro" id="IPR034294">
    <property type="entry name" value="Aquaporin_transptr"/>
</dbReference>
<dbReference type="OrthoDB" id="3222at2759"/>
<evidence type="ECO:0000313" key="9">
    <source>
        <dbReference type="EnsemblMetazoa" id="XP_014239493.1"/>
    </source>
</evidence>
<feature type="transmembrane region" description="Helical" evidence="8">
    <location>
        <begin position="160"/>
        <end position="184"/>
    </location>
</feature>
<feature type="transmembrane region" description="Helical" evidence="8">
    <location>
        <begin position="234"/>
        <end position="256"/>
    </location>
</feature>
<dbReference type="AlphaFoldDB" id="A0A8I6R6H6"/>
<feature type="region of interest" description="Disordered" evidence="7">
    <location>
        <begin position="306"/>
        <end position="325"/>
    </location>
</feature>
<dbReference type="PROSITE" id="PS00221">
    <property type="entry name" value="MIP"/>
    <property type="match status" value="1"/>
</dbReference>
<reference evidence="9" key="1">
    <citation type="submission" date="2022-01" db="UniProtKB">
        <authorList>
            <consortium name="EnsemblMetazoa"/>
        </authorList>
    </citation>
    <scope>IDENTIFICATION</scope>
</reference>
<feature type="transmembrane region" description="Helical" evidence="8">
    <location>
        <begin position="118"/>
        <end position="139"/>
    </location>
</feature>
<keyword evidence="6 8" id="KW-0472">Membrane</keyword>
<evidence type="ECO:0000313" key="10">
    <source>
        <dbReference type="Proteomes" id="UP000494040"/>
    </source>
</evidence>
<dbReference type="KEGG" id="clec:106660935"/>
<organism evidence="9 10">
    <name type="scientific">Cimex lectularius</name>
    <name type="common">Bed bug</name>
    <name type="synonym">Acanthia lectularia</name>
    <dbReference type="NCBI Taxonomy" id="79782"/>
    <lineage>
        <taxon>Eukaryota</taxon>
        <taxon>Metazoa</taxon>
        <taxon>Ecdysozoa</taxon>
        <taxon>Arthropoda</taxon>
        <taxon>Hexapoda</taxon>
        <taxon>Insecta</taxon>
        <taxon>Pterygota</taxon>
        <taxon>Neoptera</taxon>
        <taxon>Paraneoptera</taxon>
        <taxon>Hemiptera</taxon>
        <taxon>Heteroptera</taxon>
        <taxon>Panheteroptera</taxon>
        <taxon>Cimicomorpha</taxon>
        <taxon>Cimicidae</taxon>
        <taxon>Cimex</taxon>
    </lineage>
</organism>
<dbReference type="CTD" id="34330"/>
<dbReference type="InterPro" id="IPR000425">
    <property type="entry name" value="MIP"/>
</dbReference>
<feature type="region of interest" description="Disordered" evidence="7">
    <location>
        <begin position="458"/>
        <end position="619"/>
    </location>
</feature>
<feature type="transmembrane region" description="Helical" evidence="8">
    <location>
        <begin position="210"/>
        <end position="227"/>
    </location>
</feature>
<evidence type="ECO:0000256" key="2">
    <source>
        <dbReference type="ARBA" id="ARBA00006175"/>
    </source>
</evidence>
<accession>A0A8I6R6H6</accession>
<evidence type="ECO:0000256" key="3">
    <source>
        <dbReference type="ARBA" id="ARBA00022448"/>
    </source>
</evidence>
<dbReference type="Proteomes" id="UP000494040">
    <property type="component" value="Unassembled WGS sequence"/>
</dbReference>
<proteinExistence type="inferred from homology"/>
<keyword evidence="10" id="KW-1185">Reference proteome</keyword>
<dbReference type="InterPro" id="IPR023271">
    <property type="entry name" value="Aquaporin-like"/>
</dbReference>
<feature type="transmembrane region" description="Helical" evidence="8">
    <location>
        <begin position="276"/>
        <end position="297"/>
    </location>
</feature>
<evidence type="ECO:0000256" key="8">
    <source>
        <dbReference type="SAM" id="Phobius"/>
    </source>
</evidence>
<protein>
    <recommendedName>
        <fullName evidence="11">Big brain</fullName>
    </recommendedName>
</protein>
<feature type="compositionally biased region" description="Polar residues" evidence="7">
    <location>
        <begin position="566"/>
        <end position="619"/>
    </location>
</feature>
<dbReference type="GO" id="GO:0015250">
    <property type="term" value="F:water channel activity"/>
    <property type="evidence" value="ECO:0007669"/>
    <property type="project" value="TreeGrafter"/>
</dbReference>
<evidence type="ECO:0000256" key="1">
    <source>
        <dbReference type="ARBA" id="ARBA00004141"/>
    </source>
</evidence>
<dbReference type="CDD" id="cd00333">
    <property type="entry name" value="MIP"/>
    <property type="match status" value="1"/>
</dbReference>
<dbReference type="PANTHER" id="PTHR19139:SF268">
    <property type="entry name" value="NEUROGENIC PROTEIN BIG BRAIN"/>
    <property type="match status" value="1"/>
</dbReference>
<dbReference type="GeneID" id="106660935"/>
<comment type="subcellular location">
    <subcellularLocation>
        <location evidence="1">Membrane</location>
        <topology evidence="1">Multi-pass membrane protein</topology>
    </subcellularLocation>
</comment>
<dbReference type="PANTHER" id="PTHR19139">
    <property type="entry name" value="AQUAPORIN TRANSPORTER"/>
    <property type="match status" value="1"/>
</dbReference>
<evidence type="ECO:0000256" key="7">
    <source>
        <dbReference type="SAM" id="MobiDB-lite"/>
    </source>
</evidence>